<dbReference type="GO" id="GO:0004422">
    <property type="term" value="F:hypoxanthine phosphoribosyltransferase activity"/>
    <property type="evidence" value="ECO:0007669"/>
    <property type="project" value="TreeGrafter"/>
</dbReference>
<dbReference type="GeneID" id="25264435"/>
<sequence length="263" mass="29172">MPTPLCADGKLRPTYEDIHKLIDRSAAYIKADFDPDLMVLISGGGLIPGRIMRSFLKRPSELDPTRLRNIPTQAIGLSLYEEVAGMVEGSIGKSVTRTQWISEKALLGHKDPSKKVEEGKDAGGLVGKKILIVDEVDDSRTTLQYAYQELYNDVRQALSSMSEQERAAVPATKFACFVVHNKRNIKKGKLPILNENNHIAGDGAAPANNNQPVERIENGIVEGIRYYAGEDTENEWIAYPWESEDITEHNRLAADARKKAGQK</sequence>
<evidence type="ECO:0000256" key="1">
    <source>
        <dbReference type="ARBA" id="ARBA00022676"/>
    </source>
</evidence>
<gene>
    <name evidence="3" type="ORF">K437DRAFT_256483</name>
</gene>
<evidence type="ECO:0000256" key="2">
    <source>
        <dbReference type="ARBA" id="ARBA00022679"/>
    </source>
</evidence>
<dbReference type="RefSeq" id="XP_013243295.1">
    <property type="nucleotide sequence ID" value="XM_013387841.1"/>
</dbReference>
<dbReference type="FunCoup" id="A0A066VZP3">
    <property type="interactions" value="28"/>
</dbReference>
<protein>
    <recommendedName>
        <fullName evidence="5">PRTase-like protein</fullName>
    </recommendedName>
</protein>
<dbReference type="PANTHER" id="PTHR43363">
    <property type="entry name" value="HYPOXANTHINE PHOSPHORIBOSYLTRANSFERASE"/>
    <property type="match status" value="1"/>
</dbReference>
<comment type="caution">
    <text evidence="3">The sequence shown here is derived from an EMBL/GenBank/DDBJ whole genome shotgun (WGS) entry which is preliminary data.</text>
</comment>
<dbReference type="AlphaFoldDB" id="A0A066VZP3"/>
<dbReference type="GO" id="GO:0046100">
    <property type="term" value="P:hypoxanthine metabolic process"/>
    <property type="evidence" value="ECO:0007669"/>
    <property type="project" value="TreeGrafter"/>
</dbReference>
<accession>A0A066VZP3</accession>
<dbReference type="HOGENOM" id="CLU_092544_0_0_1"/>
<dbReference type="GO" id="GO:0005737">
    <property type="term" value="C:cytoplasm"/>
    <property type="evidence" value="ECO:0007669"/>
    <property type="project" value="TreeGrafter"/>
</dbReference>
<dbReference type="SUPFAM" id="SSF53271">
    <property type="entry name" value="PRTase-like"/>
    <property type="match status" value="1"/>
</dbReference>
<dbReference type="InParanoid" id="A0A066VZP3"/>
<dbReference type="Gene3D" id="3.40.50.2020">
    <property type="match status" value="1"/>
</dbReference>
<evidence type="ECO:0000313" key="3">
    <source>
        <dbReference type="EMBL" id="KDN45758.1"/>
    </source>
</evidence>
<dbReference type="GO" id="GO:0032264">
    <property type="term" value="P:IMP salvage"/>
    <property type="evidence" value="ECO:0007669"/>
    <property type="project" value="TreeGrafter"/>
</dbReference>
<dbReference type="GO" id="GO:0032263">
    <property type="term" value="P:GMP salvage"/>
    <property type="evidence" value="ECO:0007669"/>
    <property type="project" value="TreeGrafter"/>
</dbReference>
<proteinExistence type="predicted"/>
<dbReference type="GO" id="GO:0032265">
    <property type="term" value="P:XMP salvage"/>
    <property type="evidence" value="ECO:0007669"/>
    <property type="project" value="TreeGrafter"/>
</dbReference>
<reference evidence="3 4" key="1">
    <citation type="submission" date="2014-05" db="EMBL/GenBank/DDBJ databases">
        <title>Draft genome sequence of a rare smut relative, Tilletiaria anomala UBC 951.</title>
        <authorList>
            <consortium name="DOE Joint Genome Institute"/>
            <person name="Toome M."/>
            <person name="Kuo A."/>
            <person name="Henrissat B."/>
            <person name="Lipzen A."/>
            <person name="Tritt A."/>
            <person name="Yoshinaga Y."/>
            <person name="Zane M."/>
            <person name="Barry K."/>
            <person name="Grigoriev I.V."/>
            <person name="Spatafora J.W."/>
            <person name="Aimea M.C."/>
        </authorList>
    </citation>
    <scope>NUCLEOTIDE SEQUENCE [LARGE SCALE GENOMIC DNA]</scope>
    <source>
        <strain evidence="3 4">UBC 951</strain>
    </source>
</reference>
<dbReference type="OrthoDB" id="9973266at2759"/>
<name>A0A066VZP3_TILAU</name>
<dbReference type="PANTHER" id="PTHR43363:SF1">
    <property type="entry name" value="HYPOXANTHINE-GUANINE PHOSPHORIBOSYLTRANSFERASE"/>
    <property type="match status" value="1"/>
</dbReference>
<keyword evidence="1" id="KW-0328">Glycosyltransferase</keyword>
<dbReference type="OMA" id="TYNDVHN"/>
<keyword evidence="2" id="KW-0808">Transferase</keyword>
<dbReference type="EMBL" id="JMSN01000040">
    <property type="protein sequence ID" value="KDN45758.1"/>
    <property type="molecule type" value="Genomic_DNA"/>
</dbReference>
<organism evidence="3 4">
    <name type="scientific">Tilletiaria anomala (strain ATCC 24038 / CBS 436.72 / UBC 951)</name>
    <dbReference type="NCBI Taxonomy" id="1037660"/>
    <lineage>
        <taxon>Eukaryota</taxon>
        <taxon>Fungi</taxon>
        <taxon>Dikarya</taxon>
        <taxon>Basidiomycota</taxon>
        <taxon>Ustilaginomycotina</taxon>
        <taxon>Exobasidiomycetes</taxon>
        <taxon>Georgefischeriales</taxon>
        <taxon>Tilletiariaceae</taxon>
        <taxon>Tilletiaria</taxon>
    </lineage>
</organism>
<keyword evidence="4" id="KW-1185">Reference proteome</keyword>
<dbReference type="Proteomes" id="UP000027361">
    <property type="component" value="Unassembled WGS sequence"/>
</dbReference>
<evidence type="ECO:0008006" key="5">
    <source>
        <dbReference type="Google" id="ProtNLM"/>
    </source>
</evidence>
<dbReference type="STRING" id="1037660.A0A066VZP3"/>
<evidence type="ECO:0000313" key="4">
    <source>
        <dbReference type="Proteomes" id="UP000027361"/>
    </source>
</evidence>
<dbReference type="InterPro" id="IPR029057">
    <property type="entry name" value="PRTase-like"/>
</dbReference>